<proteinExistence type="predicted"/>
<dbReference type="EMBL" id="CP099489">
    <property type="protein sequence ID" value="USQ78294.1"/>
    <property type="molecule type" value="Genomic_DNA"/>
</dbReference>
<dbReference type="RefSeq" id="WP_252591092.1">
    <property type="nucleotide sequence ID" value="NZ_CP099489.1"/>
</dbReference>
<name>A0ABY4YNF4_9MICO</name>
<dbReference type="Proteomes" id="UP001056455">
    <property type="component" value="Chromosome"/>
</dbReference>
<organism evidence="1 2">
    <name type="scientific">Ornithinimicrobium faecis</name>
    <dbReference type="NCBI Taxonomy" id="2934158"/>
    <lineage>
        <taxon>Bacteria</taxon>
        <taxon>Bacillati</taxon>
        <taxon>Actinomycetota</taxon>
        <taxon>Actinomycetes</taxon>
        <taxon>Micrococcales</taxon>
        <taxon>Ornithinimicrobiaceae</taxon>
        <taxon>Ornithinimicrobium</taxon>
    </lineage>
</organism>
<evidence type="ECO:0000313" key="1">
    <source>
        <dbReference type="EMBL" id="USQ78294.1"/>
    </source>
</evidence>
<protein>
    <submittedName>
        <fullName evidence="1">Uncharacterized protein</fullName>
    </submittedName>
</protein>
<gene>
    <name evidence="1" type="ORF">NF556_11580</name>
</gene>
<accession>A0ABY4YNF4</accession>
<keyword evidence="2" id="KW-1185">Reference proteome</keyword>
<sequence length="76" mass="8158">MTTTTDPTLTAARHRYPQAEWITGAGRYAVLARCGVLTVTLHTEQAAATDSRAFIDQLGCGGGCSRRHEVIDLEAP</sequence>
<evidence type="ECO:0000313" key="2">
    <source>
        <dbReference type="Proteomes" id="UP001056455"/>
    </source>
</evidence>
<reference evidence="1" key="1">
    <citation type="submission" date="2022-06" db="EMBL/GenBank/DDBJ databases">
        <title>Ornithinimicrobium HY1793.</title>
        <authorList>
            <person name="Huang Y."/>
        </authorList>
    </citation>
    <scope>NUCLEOTIDE SEQUENCE</scope>
    <source>
        <strain evidence="1">HY1793</strain>
    </source>
</reference>